<dbReference type="InterPro" id="IPR036549">
    <property type="entry name" value="CX6/COA6-like_sf"/>
</dbReference>
<evidence type="ECO:0000256" key="2">
    <source>
        <dbReference type="ARBA" id="ARBA00023128"/>
    </source>
</evidence>
<evidence type="ECO:0000256" key="1">
    <source>
        <dbReference type="ARBA" id="ARBA00004173"/>
    </source>
</evidence>
<dbReference type="GO" id="GO:0005739">
    <property type="term" value="C:mitochondrion"/>
    <property type="evidence" value="ECO:0007669"/>
    <property type="project" value="UniProtKB-SubCell"/>
</dbReference>
<evidence type="ECO:0000313" key="5">
    <source>
        <dbReference type="RefSeq" id="XP_017300119.1"/>
    </source>
</evidence>
<dbReference type="InterPro" id="IPR042289">
    <property type="entry name" value="COA6"/>
</dbReference>
<dbReference type="OMA" id="ERAKCWS"/>
<name>A0A1S4EDE7_DIACI</name>
<dbReference type="KEGG" id="dci:103510576"/>
<evidence type="ECO:0000313" key="6">
    <source>
        <dbReference type="RefSeq" id="XP_026680405.1"/>
    </source>
</evidence>
<dbReference type="PROSITE" id="PS51808">
    <property type="entry name" value="CHCH"/>
    <property type="match status" value="1"/>
</dbReference>
<evidence type="ECO:0000313" key="7">
    <source>
        <dbReference type="RefSeq" id="XP_026680406.1"/>
    </source>
</evidence>
<proteinExistence type="predicted"/>
<keyword evidence="4" id="KW-1185">Reference proteome</keyword>
<dbReference type="GO" id="GO:0008535">
    <property type="term" value="P:respiratory chain complex IV assembly"/>
    <property type="evidence" value="ECO:0007669"/>
    <property type="project" value="InterPro"/>
</dbReference>
<accession>A0A1S4EDE7</accession>
<evidence type="ECO:0000313" key="4">
    <source>
        <dbReference type="Proteomes" id="UP000079169"/>
    </source>
</evidence>
<dbReference type="RefSeq" id="XP_026680405.1">
    <property type="nucleotide sequence ID" value="XM_026824604.1"/>
</dbReference>
<dbReference type="InterPro" id="IPR048280">
    <property type="entry name" value="COX6B-like"/>
</dbReference>
<dbReference type="Proteomes" id="UP000079169">
    <property type="component" value="Unplaced"/>
</dbReference>
<dbReference type="AlphaFoldDB" id="A0A1S4EDE7"/>
<dbReference type="SUPFAM" id="SSF47694">
    <property type="entry name" value="Cytochrome c oxidase subunit h"/>
    <property type="match status" value="1"/>
</dbReference>
<sequence>MSFLPKEERTKCWSARDKYWECLDSHEGNADSCKEFRTSYEQFCPGQWVKHFDRRYHFLKFKNKIETEGFEKFDSKQEYELPKGKSKAKT</sequence>
<dbReference type="PANTHER" id="PTHR46690:SF1">
    <property type="entry name" value="CYTOCHROME C OXIDASE ASSEMBLY FACTOR 6 HOMOLOG"/>
    <property type="match status" value="1"/>
</dbReference>
<keyword evidence="3" id="KW-1015">Disulfide bond</keyword>
<dbReference type="Pfam" id="PF02297">
    <property type="entry name" value="COX6B"/>
    <property type="match status" value="1"/>
</dbReference>
<dbReference type="PaxDb" id="121845-A0A1S4EDE7"/>
<dbReference type="STRING" id="121845.A0A1S4EDE7"/>
<comment type="subcellular location">
    <subcellularLocation>
        <location evidence="1">Mitochondrion</location>
    </subcellularLocation>
</comment>
<evidence type="ECO:0000256" key="3">
    <source>
        <dbReference type="ARBA" id="ARBA00023157"/>
    </source>
</evidence>
<dbReference type="RefSeq" id="XP_017300119.1">
    <property type="nucleotide sequence ID" value="XM_017444630.2"/>
</dbReference>
<keyword evidence="2" id="KW-0496">Mitochondrion</keyword>
<dbReference type="GO" id="GO:0042775">
    <property type="term" value="P:mitochondrial ATP synthesis coupled electron transport"/>
    <property type="evidence" value="ECO:0007669"/>
    <property type="project" value="TreeGrafter"/>
</dbReference>
<dbReference type="GeneID" id="103510576"/>
<protein>
    <submittedName>
        <fullName evidence="6">Cytochrome c oxidase assembly factor 6 homolog isoform X1</fullName>
    </submittedName>
    <submittedName>
        <fullName evidence="5 7">Cytochrome c oxidase assembly factor 6 homolog isoform X2</fullName>
    </submittedName>
</protein>
<reference evidence="5" key="1">
    <citation type="submission" date="2023-09" db="UniProtKB">
        <authorList>
            <consortium name="RefSeq"/>
        </authorList>
    </citation>
    <scope>IDENTIFICATION</scope>
</reference>
<dbReference type="PANTHER" id="PTHR46690">
    <property type="entry name" value="CYTOCHROME C OXIDASE ASSEMBLY FACTOR 6 HOMOLOG"/>
    <property type="match status" value="1"/>
</dbReference>
<dbReference type="RefSeq" id="XP_026680406.1">
    <property type="nucleotide sequence ID" value="XM_026824605.1"/>
</dbReference>
<gene>
    <name evidence="5 6 7" type="primary">LOC103510576</name>
</gene>
<dbReference type="Gene3D" id="1.10.10.140">
    <property type="entry name" value="Cytochrome c oxidase, subunit VIb"/>
    <property type="match status" value="1"/>
</dbReference>
<organism evidence="5">
    <name type="scientific">Diaphorina citri</name>
    <name type="common">Asian citrus psyllid</name>
    <dbReference type="NCBI Taxonomy" id="121845"/>
    <lineage>
        <taxon>Eukaryota</taxon>
        <taxon>Metazoa</taxon>
        <taxon>Ecdysozoa</taxon>
        <taxon>Arthropoda</taxon>
        <taxon>Hexapoda</taxon>
        <taxon>Insecta</taxon>
        <taxon>Pterygota</taxon>
        <taxon>Neoptera</taxon>
        <taxon>Paraneoptera</taxon>
        <taxon>Hemiptera</taxon>
        <taxon>Sternorrhyncha</taxon>
        <taxon>Psylloidea</taxon>
        <taxon>Psyllidae</taxon>
        <taxon>Diaphorininae</taxon>
        <taxon>Diaphorina</taxon>
    </lineage>
</organism>